<name>M5FY48_DACPD</name>
<dbReference type="Proteomes" id="UP000030653">
    <property type="component" value="Unassembled WGS sequence"/>
</dbReference>
<sequence length="202" mass="23083">MDSHKTFAKQHDGNRDQLSERSIIIAFLDHLHGLGLVSARGQDIMDEALGEIQRRNNTPTPDIVVSRYFLNVGGSAFWDIVMTDYDLSIGKNEVKLALSGCFPFHHLVMFLELKPNAVQRVVRQHVQDFFERASGYFGVQNSAIMEMGMVVCRFTRHSVYGLRIVRSLRYRLAPACAFWAVYLLGNQSIEELFRFYGTNYGI</sequence>
<proteinExistence type="predicted"/>
<dbReference type="HOGENOM" id="CLU_1354577_0_0_1"/>
<accession>M5FY48</accession>
<reference evidence="1 2" key="1">
    <citation type="journal article" date="2012" name="Science">
        <title>The Paleozoic origin of enzymatic lignin decomposition reconstructed from 31 fungal genomes.</title>
        <authorList>
            <person name="Floudas D."/>
            <person name="Binder M."/>
            <person name="Riley R."/>
            <person name="Barry K."/>
            <person name="Blanchette R.A."/>
            <person name="Henrissat B."/>
            <person name="Martinez A.T."/>
            <person name="Otillar R."/>
            <person name="Spatafora J.W."/>
            <person name="Yadav J.S."/>
            <person name="Aerts A."/>
            <person name="Benoit I."/>
            <person name="Boyd A."/>
            <person name="Carlson A."/>
            <person name="Copeland A."/>
            <person name="Coutinho P.M."/>
            <person name="de Vries R.P."/>
            <person name="Ferreira P."/>
            <person name="Findley K."/>
            <person name="Foster B."/>
            <person name="Gaskell J."/>
            <person name="Glotzer D."/>
            <person name="Gorecki P."/>
            <person name="Heitman J."/>
            <person name="Hesse C."/>
            <person name="Hori C."/>
            <person name="Igarashi K."/>
            <person name="Jurgens J.A."/>
            <person name="Kallen N."/>
            <person name="Kersten P."/>
            <person name="Kohler A."/>
            <person name="Kuees U."/>
            <person name="Kumar T.K.A."/>
            <person name="Kuo A."/>
            <person name="LaButti K."/>
            <person name="Larrondo L.F."/>
            <person name="Lindquist E."/>
            <person name="Ling A."/>
            <person name="Lombard V."/>
            <person name="Lucas S."/>
            <person name="Lundell T."/>
            <person name="Martin R."/>
            <person name="McLaughlin D.J."/>
            <person name="Morgenstern I."/>
            <person name="Morin E."/>
            <person name="Murat C."/>
            <person name="Nagy L.G."/>
            <person name="Nolan M."/>
            <person name="Ohm R.A."/>
            <person name="Patyshakuliyeva A."/>
            <person name="Rokas A."/>
            <person name="Ruiz-Duenas F.J."/>
            <person name="Sabat G."/>
            <person name="Salamov A."/>
            <person name="Samejima M."/>
            <person name="Schmutz J."/>
            <person name="Slot J.C."/>
            <person name="St John F."/>
            <person name="Stenlid J."/>
            <person name="Sun H."/>
            <person name="Sun S."/>
            <person name="Syed K."/>
            <person name="Tsang A."/>
            <person name="Wiebenga A."/>
            <person name="Young D."/>
            <person name="Pisabarro A."/>
            <person name="Eastwood D.C."/>
            <person name="Martin F."/>
            <person name="Cullen D."/>
            <person name="Grigoriev I.V."/>
            <person name="Hibbett D.S."/>
        </authorList>
    </citation>
    <scope>NUCLEOTIDE SEQUENCE [LARGE SCALE GENOMIC DNA]</scope>
    <source>
        <strain evidence="1 2">DJM-731 SS1</strain>
    </source>
</reference>
<gene>
    <name evidence="1" type="ORF">DACRYDRAFT_19292</name>
</gene>
<evidence type="ECO:0000313" key="1">
    <source>
        <dbReference type="EMBL" id="EJT96467.1"/>
    </source>
</evidence>
<organism evidence="1 2">
    <name type="scientific">Dacryopinax primogenitus (strain DJM 731)</name>
    <name type="common">Brown rot fungus</name>
    <dbReference type="NCBI Taxonomy" id="1858805"/>
    <lineage>
        <taxon>Eukaryota</taxon>
        <taxon>Fungi</taxon>
        <taxon>Dikarya</taxon>
        <taxon>Basidiomycota</taxon>
        <taxon>Agaricomycotina</taxon>
        <taxon>Dacrymycetes</taxon>
        <taxon>Dacrymycetales</taxon>
        <taxon>Dacrymycetaceae</taxon>
        <taxon>Dacryopinax</taxon>
    </lineage>
</organism>
<evidence type="ECO:0000313" key="2">
    <source>
        <dbReference type="Proteomes" id="UP000030653"/>
    </source>
</evidence>
<protein>
    <submittedName>
        <fullName evidence="1">Uncharacterized protein</fullName>
    </submittedName>
</protein>
<dbReference type="EMBL" id="JH795934">
    <property type="protein sequence ID" value="EJT96467.1"/>
    <property type="molecule type" value="Genomic_DNA"/>
</dbReference>
<keyword evidence="2" id="KW-1185">Reference proteome</keyword>
<dbReference type="AlphaFoldDB" id="M5FY48"/>
<dbReference type="GeneID" id="63686504"/>
<dbReference type="RefSeq" id="XP_040623365.1">
    <property type="nucleotide sequence ID" value="XM_040771442.1"/>
</dbReference>